<keyword evidence="8" id="KW-1185">Reference proteome</keyword>
<reference evidence="7" key="2">
    <citation type="journal article" date="2021" name="Genome Biol. Evol.">
        <title>Developing a high-quality reference genome for a parasitic bivalve with doubly uniparental inheritance (Bivalvia: Unionida).</title>
        <authorList>
            <person name="Smith C.H."/>
        </authorList>
    </citation>
    <scope>NUCLEOTIDE SEQUENCE</scope>
    <source>
        <strain evidence="7">CHS0354</strain>
        <tissue evidence="7">Mantle</tissue>
    </source>
</reference>
<evidence type="ECO:0000256" key="4">
    <source>
        <dbReference type="ARBA" id="ARBA00022729"/>
    </source>
</evidence>
<evidence type="ECO:0008006" key="9">
    <source>
        <dbReference type="Google" id="ProtNLM"/>
    </source>
</evidence>
<accession>A0AAE0WES9</accession>
<evidence type="ECO:0000256" key="6">
    <source>
        <dbReference type="SAM" id="SignalP"/>
    </source>
</evidence>
<comment type="caution">
    <text evidence="7">The sequence shown here is derived from an EMBL/GenBank/DDBJ whole genome shotgun (WGS) entry which is preliminary data.</text>
</comment>
<evidence type="ECO:0000256" key="5">
    <source>
        <dbReference type="ARBA" id="ARBA00023180"/>
    </source>
</evidence>
<proteinExistence type="inferred from homology"/>
<sequence length="254" mass="28347">MSGWVLYCVVFAAAAKSCYAFCQFSPDLWCSSPEISHKCQVSSQCEGWNCLSHVDAKPVDLVIYYESDCEECSDLFENQLDFAYKEVAEIINLQLVPYGTTTEEFDGDTWKFTCKNGLNQCTRNIIQACTIHFAMNISVQFPFIKCIMTSTGSPELVTQTCASKFKGIDWAKIIQCSKERQGIELEHQLALLTEALQPPTDVYPVVTLNGDRVDDIQGKTGAELVKLICQNYQGPLPYGCRNETSNPSHSCHSA</sequence>
<evidence type="ECO:0000313" key="8">
    <source>
        <dbReference type="Proteomes" id="UP001195483"/>
    </source>
</evidence>
<dbReference type="Pfam" id="PF03227">
    <property type="entry name" value="GILT"/>
    <property type="match status" value="1"/>
</dbReference>
<name>A0AAE0WES9_9BIVA</name>
<evidence type="ECO:0000256" key="1">
    <source>
        <dbReference type="ARBA" id="ARBA00004613"/>
    </source>
</evidence>
<reference evidence="7" key="3">
    <citation type="submission" date="2023-05" db="EMBL/GenBank/DDBJ databases">
        <authorList>
            <person name="Smith C.H."/>
        </authorList>
    </citation>
    <scope>NUCLEOTIDE SEQUENCE</scope>
    <source>
        <strain evidence="7">CHS0354</strain>
        <tissue evidence="7">Mantle</tissue>
    </source>
</reference>
<keyword evidence="3" id="KW-0964">Secreted</keyword>
<feature type="chain" id="PRO_5042283825" description="Gamma-interferon-inducible lysosomal thiol reductase" evidence="6">
    <location>
        <begin position="21"/>
        <end position="254"/>
    </location>
</feature>
<dbReference type="Proteomes" id="UP001195483">
    <property type="component" value="Unassembled WGS sequence"/>
</dbReference>
<dbReference type="GO" id="GO:0005576">
    <property type="term" value="C:extracellular region"/>
    <property type="evidence" value="ECO:0007669"/>
    <property type="project" value="UniProtKB-SubCell"/>
</dbReference>
<dbReference type="EMBL" id="JAEAOA010001119">
    <property type="protein sequence ID" value="KAK3611564.1"/>
    <property type="molecule type" value="Genomic_DNA"/>
</dbReference>
<dbReference type="PANTHER" id="PTHR13234">
    <property type="entry name" value="GAMMA-INTERFERON INDUCIBLE LYSOSOMAL THIOL REDUCTASE GILT"/>
    <property type="match status" value="1"/>
</dbReference>
<keyword evidence="4 6" id="KW-0732">Signal</keyword>
<dbReference type="AlphaFoldDB" id="A0AAE0WES9"/>
<evidence type="ECO:0000256" key="3">
    <source>
        <dbReference type="ARBA" id="ARBA00022525"/>
    </source>
</evidence>
<dbReference type="GO" id="GO:0016671">
    <property type="term" value="F:oxidoreductase activity, acting on a sulfur group of donors, disulfide as acceptor"/>
    <property type="evidence" value="ECO:0007669"/>
    <property type="project" value="InterPro"/>
</dbReference>
<keyword evidence="5" id="KW-0325">Glycoprotein</keyword>
<feature type="signal peptide" evidence="6">
    <location>
        <begin position="1"/>
        <end position="20"/>
    </location>
</feature>
<comment type="similarity">
    <text evidence="2">Belongs to the GILT family.</text>
</comment>
<evidence type="ECO:0000313" key="7">
    <source>
        <dbReference type="EMBL" id="KAK3611564.1"/>
    </source>
</evidence>
<comment type="subcellular location">
    <subcellularLocation>
        <location evidence="1">Secreted</location>
    </subcellularLocation>
</comment>
<protein>
    <recommendedName>
        <fullName evidence="9">Gamma-interferon-inducible lysosomal thiol reductase</fullName>
    </recommendedName>
</protein>
<dbReference type="PANTHER" id="PTHR13234:SF8">
    <property type="entry name" value="GAMMA-INTERFERON-INDUCIBLE LYSOSOMAL THIOL REDUCTASE"/>
    <property type="match status" value="1"/>
</dbReference>
<dbReference type="InterPro" id="IPR004911">
    <property type="entry name" value="Interferon-induced_GILT"/>
</dbReference>
<evidence type="ECO:0000256" key="2">
    <source>
        <dbReference type="ARBA" id="ARBA00005679"/>
    </source>
</evidence>
<organism evidence="7 8">
    <name type="scientific">Potamilus streckersoni</name>
    <dbReference type="NCBI Taxonomy" id="2493646"/>
    <lineage>
        <taxon>Eukaryota</taxon>
        <taxon>Metazoa</taxon>
        <taxon>Spiralia</taxon>
        <taxon>Lophotrochozoa</taxon>
        <taxon>Mollusca</taxon>
        <taxon>Bivalvia</taxon>
        <taxon>Autobranchia</taxon>
        <taxon>Heteroconchia</taxon>
        <taxon>Palaeoheterodonta</taxon>
        <taxon>Unionida</taxon>
        <taxon>Unionoidea</taxon>
        <taxon>Unionidae</taxon>
        <taxon>Ambleminae</taxon>
        <taxon>Lampsilini</taxon>
        <taxon>Potamilus</taxon>
    </lineage>
</organism>
<gene>
    <name evidence="7" type="ORF">CHS0354_018079</name>
</gene>
<reference evidence="7" key="1">
    <citation type="journal article" date="2021" name="Genome Biol. Evol.">
        <title>A High-Quality Reference Genome for a Parasitic Bivalve with Doubly Uniparental Inheritance (Bivalvia: Unionida).</title>
        <authorList>
            <person name="Smith C.H."/>
        </authorList>
    </citation>
    <scope>NUCLEOTIDE SEQUENCE</scope>
    <source>
        <strain evidence="7">CHS0354</strain>
    </source>
</reference>